<evidence type="ECO:0000256" key="1">
    <source>
        <dbReference type="SAM" id="SignalP"/>
    </source>
</evidence>
<evidence type="ECO:0000313" key="2">
    <source>
        <dbReference type="EMBL" id="KAJ3214879.1"/>
    </source>
</evidence>
<name>A0AAD5XU59_9FUNG</name>
<evidence type="ECO:0000313" key="3">
    <source>
        <dbReference type="Proteomes" id="UP001211065"/>
    </source>
</evidence>
<feature type="chain" id="PRO_5042107469" evidence="1">
    <location>
        <begin position="28"/>
        <end position="227"/>
    </location>
</feature>
<dbReference type="AlphaFoldDB" id="A0AAD5XU59"/>
<protein>
    <submittedName>
        <fullName evidence="2">Uncharacterized protein</fullName>
    </submittedName>
</protein>
<dbReference type="EMBL" id="JADGJW010000585">
    <property type="protein sequence ID" value="KAJ3214879.1"/>
    <property type="molecule type" value="Genomic_DNA"/>
</dbReference>
<reference evidence="2" key="1">
    <citation type="submission" date="2020-05" db="EMBL/GenBank/DDBJ databases">
        <title>Phylogenomic resolution of chytrid fungi.</title>
        <authorList>
            <person name="Stajich J.E."/>
            <person name="Amses K."/>
            <person name="Simmons R."/>
            <person name="Seto K."/>
            <person name="Myers J."/>
            <person name="Bonds A."/>
            <person name="Quandt C.A."/>
            <person name="Barry K."/>
            <person name="Liu P."/>
            <person name="Grigoriev I."/>
            <person name="Longcore J.E."/>
            <person name="James T.Y."/>
        </authorList>
    </citation>
    <scope>NUCLEOTIDE SEQUENCE</scope>
    <source>
        <strain evidence="2">JEL0476</strain>
    </source>
</reference>
<feature type="signal peptide" evidence="1">
    <location>
        <begin position="1"/>
        <end position="27"/>
    </location>
</feature>
<accession>A0AAD5XU59</accession>
<sequence length="227" mass="26432">MKKYILVVLFFIFVYLSPPLFNQEVSAKEEFEMLKNKSTVVNNISFSKNSSTFVPPKKVTFNVPHHYNDTNLFFNSINYDLWLDLNNYSKTHVKGTLNVKDNVFQLQGFYLKEMDILILVAYQVGFPVENLVYMNQKISNNLAEFNLIKNLTLDLIERRLNLLSKLLEADAFAKTSFSPITSYTLKNKNKDCVLNLTIKLQTLPDFKTKQDLDSYENGIILRNKWSN</sequence>
<keyword evidence="3" id="KW-1185">Reference proteome</keyword>
<proteinExistence type="predicted"/>
<dbReference type="Proteomes" id="UP001211065">
    <property type="component" value="Unassembled WGS sequence"/>
</dbReference>
<organism evidence="2 3">
    <name type="scientific">Clydaea vesicula</name>
    <dbReference type="NCBI Taxonomy" id="447962"/>
    <lineage>
        <taxon>Eukaryota</taxon>
        <taxon>Fungi</taxon>
        <taxon>Fungi incertae sedis</taxon>
        <taxon>Chytridiomycota</taxon>
        <taxon>Chytridiomycota incertae sedis</taxon>
        <taxon>Chytridiomycetes</taxon>
        <taxon>Lobulomycetales</taxon>
        <taxon>Lobulomycetaceae</taxon>
        <taxon>Clydaea</taxon>
    </lineage>
</organism>
<gene>
    <name evidence="2" type="ORF">HK099_006621</name>
</gene>
<keyword evidence="1" id="KW-0732">Signal</keyword>
<comment type="caution">
    <text evidence="2">The sequence shown here is derived from an EMBL/GenBank/DDBJ whole genome shotgun (WGS) entry which is preliminary data.</text>
</comment>